<evidence type="ECO:0000259" key="1">
    <source>
        <dbReference type="PROSITE" id="PS50925"/>
    </source>
</evidence>
<dbReference type="Pfam" id="PF04940">
    <property type="entry name" value="BLUF"/>
    <property type="match status" value="1"/>
</dbReference>
<dbReference type="KEGG" id="acru:HHL28_14100"/>
<dbReference type="Gene3D" id="3.30.70.100">
    <property type="match status" value="1"/>
</dbReference>
<evidence type="ECO:0000313" key="3">
    <source>
        <dbReference type="Proteomes" id="UP000501891"/>
    </source>
</evidence>
<feature type="domain" description="BLUF" evidence="1">
    <location>
        <begin position="6"/>
        <end position="97"/>
    </location>
</feature>
<dbReference type="GO" id="GO:0071949">
    <property type="term" value="F:FAD binding"/>
    <property type="evidence" value="ECO:0007669"/>
    <property type="project" value="InterPro"/>
</dbReference>
<evidence type="ECO:0000313" key="2">
    <source>
        <dbReference type="EMBL" id="QJE74072.1"/>
    </source>
</evidence>
<proteinExistence type="predicted"/>
<sequence length="150" mass="16749">MSEDGLLCLVYVSRAAVPLGEAELLSLLRQARNNNSRDRVTGMLLYRQGRFMQALEGPNALVQGLYRRIQIDPRHTQVTTLIKFQPTGRAFDGWSMGFQDVDRLSVEDRSALGDGLTAFLDQGFEPATWADAPHQAIRLLRAFRDAGRTG</sequence>
<gene>
    <name evidence="2" type="ORF">HHL28_14100</name>
</gene>
<name>A0A858RA72_9PROT</name>
<dbReference type="SMART" id="SM01034">
    <property type="entry name" value="BLUF"/>
    <property type="match status" value="1"/>
</dbReference>
<accession>A0A858RA72</accession>
<organism evidence="2 3">
    <name type="scientific">Aerophototrophica crusticola</name>
    <dbReference type="NCBI Taxonomy" id="1709002"/>
    <lineage>
        <taxon>Bacteria</taxon>
        <taxon>Pseudomonadati</taxon>
        <taxon>Pseudomonadota</taxon>
        <taxon>Alphaproteobacteria</taxon>
        <taxon>Rhodospirillales</taxon>
        <taxon>Rhodospirillaceae</taxon>
        <taxon>Aerophototrophica</taxon>
    </lineage>
</organism>
<dbReference type="GO" id="GO:0009882">
    <property type="term" value="F:blue light photoreceptor activity"/>
    <property type="evidence" value="ECO:0007669"/>
    <property type="project" value="InterPro"/>
</dbReference>
<dbReference type="Proteomes" id="UP000501891">
    <property type="component" value="Chromosome"/>
</dbReference>
<protein>
    <submittedName>
        <fullName evidence="2">BLUF domain-containing protein</fullName>
    </submittedName>
</protein>
<dbReference type="EMBL" id="CP051775">
    <property type="protein sequence ID" value="QJE74072.1"/>
    <property type="molecule type" value="Genomic_DNA"/>
</dbReference>
<dbReference type="PROSITE" id="PS50925">
    <property type="entry name" value="BLUF"/>
    <property type="match status" value="1"/>
</dbReference>
<dbReference type="SUPFAM" id="SSF54975">
    <property type="entry name" value="Acylphosphatase/BLUF domain-like"/>
    <property type="match status" value="1"/>
</dbReference>
<keyword evidence="3" id="KW-1185">Reference proteome</keyword>
<dbReference type="InterPro" id="IPR007024">
    <property type="entry name" value="BLUF_domain"/>
</dbReference>
<dbReference type="AlphaFoldDB" id="A0A858RA72"/>
<dbReference type="InterPro" id="IPR036046">
    <property type="entry name" value="Acylphosphatase-like_dom_sf"/>
</dbReference>
<reference evidence="2" key="1">
    <citation type="submission" date="2020-04" db="EMBL/GenBank/DDBJ databases">
        <title>A desert anoxygenic phototrophic bacterium fixes CO2 using RubisCO under aerobic conditions.</title>
        <authorList>
            <person name="Tang K."/>
        </authorList>
    </citation>
    <scope>NUCLEOTIDE SEQUENCE [LARGE SCALE GENOMIC DNA]</scope>
    <source>
        <strain evidence="2">MIMtkB3</strain>
    </source>
</reference>